<comment type="caution">
    <text evidence="2">The sequence shown here is derived from an EMBL/GenBank/DDBJ whole genome shotgun (WGS) entry which is preliminary data.</text>
</comment>
<organism evidence="2 3">
    <name type="scientific">Linum tenue</name>
    <dbReference type="NCBI Taxonomy" id="586396"/>
    <lineage>
        <taxon>Eukaryota</taxon>
        <taxon>Viridiplantae</taxon>
        <taxon>Streptophyta</taxon>
        <taxon>Embryophyta</taxon>
        <taxon>Tracheophyta</taxon>
        <taxon>Spermatophyta</taxon>
        <taxon>Magnoliopsida</taxon>
        <taxon>eudicotyledons</taxon>
        <taxon>Gunneridae</taxon>
        <taxon>Pentapetalae</taxon>
        <taxon>rosids</taxon>
        <taxon>fabids</taxon>
        <taxon>Malpighiales</taxon>
        <taxon>Linaceae</taxon>
        <taxon>Linum</taxon>
    </lineage>
</organism>
<dbReference type="Proteomes" id="UP001154282">
    <property type="component" value="Unassembled WGS sequence"/>
</dbReference>
<evidence type="ECO:0000256" key="1">
    <source>
        <dbReference type="SAM" id="MobiDB-lite"/>
    </source>
</evidence>
<dbReference type="AlphaFoldDB" id="A0AAV0MBS7"/>
<keyword evidence="3" id="KW-1185">Reference proteome</keyword>
<gene>
    <name evidence="2" type="ORF">LITE_LOCUS28007</name>
</gene>
<dbReference type="EMBL" id="CAMGYJ010000007">
    <property type="protein sequence ID" value="CAI0444204.1"/>
    <property type="molecule type" value="Genomic_DNA"/>
</dbReference>
<protein>
    <submittedName>
        <fullName evidence="2">Uncharacterized protein</fullName>
    </submittedName>
</protein>
<evidence type="ECO:0000313" key="2">
    <source>
        <dbReference type="EMBL" id="CAI0444204.1"/>
    </source>
</evidence>
<feature type="compositionally biased region" description="Basic residues" evidence="1">
    <location>
        <begin position="49"/>
        <end position="60"/>
    </location>
</feature>
<sequence length="60" mass="6901">MKERLSRRTTKYDGTIKSILCLLGFFLLRVFRTAASAKPSPQLLASSSPRRRKCRRTSRS</sequence>
<feature type="region of interest" description="Disordered" evidence="1">
    <location>
        <begin position="37"/>
        <end position="60"/>
    </location>
</feature>
<reference evidence="2" key="1">
    <citation type="submission" date="2022-08" db="EMBL/GenBank/DDBJ databases">
        <authorList>
            <person name="Gutierrez-Valencia J."/>
        </authorList>
    </citation>
    <scope>NUCLEOTIDE SEQUENCE</scope>
</reference>
<accession>A0AAV0MBS7</accession>
<evidence type="ECO:0000313" key="3">
    <source>
        <dbReference type="Proteomes" id="UP001154282"/>
    </source>
</evidence>
<proteinExistence type="predicted"/>
<name>A0AAV0MBS7_9ROSI</name>